<keyword evidence="3 7" id="KW-1133">Transmembrane helix</keyword>
<dbReference type="GO" id="GO:0005886">
    <property type="term" value="C:plasma membrane"/>
    <property type="evidence" value="ECO:0007669"/>
    <property type="project" value="UniProtKB-SubCell"/>
</dbReference>
<keyword evidence="5 7" id="KW-0456">Lyase</keyword>
<comment type="function">
    <text evidence="7">Functions as a peptidoglycan terminase that cleaves nascent peptidoglycan strands endolytically to terminate their elongation.</text>
</comment>
<accession>F4MMM9</accession>
<dbReference type="EMBL" id="FQ032821">
    <property type="protein sequence ID" value="CBL87392.1"/>
    <property type="molecule type" value="Genomic_DNA"/>
</dbReference>
<reference evidence="8" key="2">
    <citation type="journal article" date="2012" name="Environ. Microbiol.">
        <title>Genomic content of uncultured Bacteroidetes from contrasting oceanic provinces in the North Atlantic Ocean.</title>
        <authorList>
            <person name="Gomez-Pereira P.R."/>
            <person name="Schuler M."/>
            <person name="Fuchs B.M."/>
            <person name="Bennke C."/>
            <person name="Teeling H."/>
            <person name="Waldmann J."/>
            <person name="Richter M."/>
            <person name="Barbe V."/>
            <person name="Bataille E."/>
            <person name="Glockner F.O."/>
            <person name="Amann R."/>
        </authorList>
    </citation>
    <scope>NUCLEOTIDE SEQUENCE</scope>
</reference>
<gene>
    <name evidence="7" type="primary">mltG</name>
    <name evidence="8" type="ORF">S18_812_0014</name>
</gene>
<protein>
    <recommendedName>
        <fullName evidence="7">Endolytic murein transglycosylase</fullName>
        <ecNumber evidence="7">4.2.2.29</ecNumber>
    </recommendedName>
    <alternativeName>
        <fullName evidence="7">Peptidoglycan lytic transglycosylase</fullName>
    </alternativeName>
    <alternativeName>
        <fullName evidence="7">Peptidoglycan polymerization terminase</fullName>
    </alternativeName>
</protein>
<dbReference type="GO" id="GO:0008932">
    <property type="term" value="F:lytic endotransglycosylase activity"/>
    <property type="evidence" value="ECO:0007669"/>
    <property type="project" value="UniProtKB-UniRule"/>
</dbReference>
<dbReference type="PANTHER" id="PTHR30518:SF2">
    <property type="entry name" value="ENDOLYTIC MUREIN TRANSGLYCOSYLASE"/>
    <property type="match status" value="1"/>
</dbReference>
<dbReference type="PANTHER" id="PTHR30518">
    <property type="entry name" value="ENDOLYTIC MUREIN TRANSGLYCOSYLASE"/>
    <property type="match status" value="1"/>
</dbReference>
<reference evidence="8" key="1">
    <citation type="submission" date="2010-05" db="EMBL/GenBank/DDBJ databases">
        <authorList>
            <person name="Genoscope - CEA"/>
        </authorList>
    </citation>
    <scope>NUCLEOTIDE SEQUENCE</scope>
</reference>
<dbReference type="NCBIfam" id="TIGR00247">
    <property type="entry name" value="endolytic transglycosylase MltG"/>
    <property type="match status" value="1"/>
</dbReference>
<feature type="transmembrane region" description="Helical" evidence="7">
    <location>
        <begin position="6"/>
        <end position="25"/>
    </location>
</feature>
<comment type="catalytic activity">
    <reaction evidence="7">
        <text>a peptidoglycan chain = a peptidoglycan chain with N-acetyl-1,6-anhydromuramyl-[peptide] at the reducing end + a peptidoglycan chain with N-acetylglucosamine at the non-reducing end.</text>
        <dbReference type="EC" id="4.2.2.29"/>
    </reaction>
</comment>
<dbReference type="Gene3D" id="3.30.160.60">
    <property type="entry name" value="Classic Zinc Finger"/>
    <property type="match status" value="1"/>
</dbReference>
<comment type="subcellular location">
    <subcellularLocation>
        <location evidence="7">Cell membrane</location>
        <topology evidence="7">Single-pass membrane protein</topology>
    </subcellularLocation>
</comment>
<dbReference type="Gene3D" id="3.30.1490.480">
    <property type="entry name" value="Endolytic murein transglycosylase"/>
    <property type="match status" value="1"/>
</dbReference>
<dbReference type="HAMAP" id="MF_02065">
    <property type="entry name" value="MltG"/>
    <property type="match status" value="1"/>
</dbReference>
<keyword evidence="2 7" id="KW-0812">Transmembrane</keyword>
<sequence>MNLKKIAIAVVMLGLVCIAYFSYFIHSIMLVPNTAFNSKEAFIYIRSGANYSEVRSDLEPLLLNVDKFDLLAQQKKYTTNVKPGRYRISKGMTNNDIINSLRSQNLTVIVAFNNQHSLEALAHRVSNQIEVDSLSLISAFKDSLFLSSNGFSSETALAMYLPNSYEFFWNTTANNFRSKIQKAYNRFWNSERKAKAKELGLSPKQVSILAAIVQEESKQVQEQPRIAGVYINRLNRNWALQADPTLKFAAYQTKAYKNTVIKRLLNKHKKIKSPYNTYANKGLPPGLIAMPDLSAIDAVLNCEKHSYFYFAADPEKPGFHRFAKTLVGHNNNARRYQNYLNSQGIRK</sequence>
<keyword evidence="6 7" id="KW-0961">Cell wall biogenesis/degradation</keyword>
<evidence type="ECO:0000256" key="5">
    <source>
        <dbReference type="ARBA" id="ARBA00023239"/>
    </source>
</evidence>
<dbReference type="AlphaFoldDB" id="F4MMM9"/>
<evidence type="ECO:0000256" key="2">
    <source>
        <dbReference type="ARBA" id="ARBA00022692"/>
    </source>
</evidence>
<evidence type="ECO:0000256" key="1">
    <source>
        <dbReference type="ARBA" id="ARBA00022475"/>
    </source>
</evidence>
<dbReference type="Pfam" id="PF02618">
    <property type="entry name" value="YceG"/>
    <property type="match status" value="1"/>
</dbReference>
<dbReference type="EC" id="4.2.2.29" evidence="7"/>
<evidence type="ECO:0000256" key="4">
    <source>
        <dbReference type="ARBA" id="ARBA00023136"/>
    </source>
</evidence>
<dbReference type="InterPro" id="IPR003770">
    <property type="entry name" value="MLTG-like"/>
</dbReference>
<organism evidence="8">
    <name type="scientific">uncultured Flavobacteriia bacterium</name>
    <dbReference type="NCBI Taxonomy" id="212695"/>
    <lineage>
        <taxon>Bacteria</taxon>
        <taxon>Pseudomonadati</taxon>
        <taxon>Bacteroidota</taxon>
        <taxon>Flavobacteriia</taxon>
        <taxon>environmental samples</taxon>
    </lineage>
</organism>
<keyword evidence="4 7" id="KW-0472">Membrane</keyword>
<evidence type="ECO:0000313" key="8">
    <source>
        <dbReference type="EMBL" id="CBL87392.1"/>
    </source>
</evidence>
<name>F4MMM9_9BACT</name>
<keyword evidence="1 7" id="KW-1003">Cell membrane</keyword>
<dbReference type="GO" id="GO:0071555">
    <property type="term" value="P:cell wall organization"/>
    <property type="evidence" value="ECO:0007669"/>
    <property type="project" value="UniProtKB-KW"/>
</dbReference>
<proteinExistence type="inferred from homology"/>
<evidence type="ECO:0000256" key="7">
    <source>
        <dbReference type="HAMAP-Rule" id="MF_02065"/>
    </source>
</evidence>
<dbReference type="GO" id="GO:0009252">
    <property type="term" value="P:peptidoglycan biosynthetic process"/>
    <property type="evidence" value="ECO:0007669"/>
    <property type="project" value="UniProtKB-UniRule"/>
</dbReference>
<feature type="site" description="Important for catalytic activity" evidence="7">
    <location>
        <position position="216"/>
    </location>
</feature>
<evidence type="ECO:0000256" key="6">
    <source>
        <dbReference type="ARBA" id="ARBA00023316"/>
    </source>
</evidence>
<evidence type="ECO:0000256" key="3">
    <source>
        <dbReference type="ARBA" id="ARBA00022989"/>
    </source>
</evidence>
<comment type="similarity">
    <text evidence="7">Belongs to the transglycosylase MltG family.</text>
</comment>